<dbReference type="STRING" id="55209.HA50_24970"/>
<dbReference type="GO" id="GO:0046872">
    <property type="term" value="F:metal ion binding"/>
    <property type="evidence" value="ECO:0007669"/>
    <property type="project" value="UniProtKB-KW"/>
</dbReference>
<dbReference type="InterPro" id="IPR048442">
    <property type="entry name" value="DosC_2nd"/>
</dbReference>
<keyword evidence="8" id="KW-0479">Metal-binding</keyword>
<evidence type="ECO:0000256" key="12">
    <source>
        <dbReference type="ARBA" id="ARBA00029839"/>
    </source>
</evidence>
<evidence type="ECO:0000313" key="16">
    <source>
        <dbReference type="Proteomes" id="UP000193749"/>
    </source>
</evidence>
<keyword evidence="16" id="KW-1185">Reference proteome</keyword>
<dbReference type="NCBIfam" id="TIGR00254">
    <property type="entry name" value="GGDEF"/>
    <property type="match status" value="1"/>
</dbReference>
<name>A0A1X1EN42_PANCY</name>
<dbReference type="EMBL" id="MLJI01000002">
    <property type="protein sequence ID" value="ORM90331.1"/>
    <property type="molecule type" value="Genomic_DNA"/>
</dbReference>
<dbReference type="Gene3D" id="3.30.70.270">
    <property type="match status" value="1"/>
</dbReference>
<evidence type="ECO:0000256" key="10">
    <source>
        <dbReference type="ARBA" id="ARBA00022842"/>
    </source>
</evidence>
<dbReference type="GO" id="GO:0000166">
    <property type="term" value="F:nucleotide binding"/>
    <property type="evidence" value="ECO:0007669"/>
    <property type="project" value="UniProtKB-KW"/>
</dbReference>
<dbReference type="CDD" id="cd14757">
    <property type="entry name" value="GS_EcDosC-like_GGDEF"/>
    <property type="match status" value="1"/>
</dbReference>
<dbReference type="SMART" id="SM00267">
    <property type="entry name" value="GGDEF"/>
    <property type="match status" value="1"/>
</dbReference>
<evidence type="ECO:0000256" key="11">
    <source>
        <dbReference type="ARBA" id="ARBA00023004"/>
    </source>
</evidence>
<dbReference type="GO" id="GO:0019825">
    <property type="term" value="F:oxygen binding"/>
    <property type="evidence" value="ECO:0007669"/>
    <property type="project" value="InterPro"/>
</dbReference>
<evidence type="ECO:0000256" key="7">
    <source>
        <dbReference type="ARBA" id="ARBA00022679"/>
    </source>
</evidence>
<keyword evidence="6" id="KW-0349">Heme</keyword>
<comment type="pathway">
    <text evidence="3">Purine metabolism; 3',5'-cyclic di-GMP biosynthesis.</text>
</comment>
<gene>
    <name evidence="15" type="ORF">HA50_24970</name>
</gene>
<dbReference type="PROSITE" id="PS50887">
    <property type="entry name" value="GGDEF"/>
    <property type="match status" value="1"/>
</dbReference>
<comment type="caution">
    <text evidence="15">The sequence shown here is derived from an EMBL/GenBank/DDBJ whole genome shotgun (WGS) entry which is preliminary data.</text>
</comment>
<dbReference type="Pfam" id="PF00990">
    <property type="entry name" value="GGDEF"/>
    <property type="match status" value="1"/>
</dbReference>
<dbReference type="InterPro" id="IPR029787">
    <property type="entry name" value="Nucleotide_cyclase"/>
</dbReference>
<dbReference type="SUPFAM" id="SSF46458">
    <property type="entry name" value="Globin-like"/>
    <property type="match status" value="1"/>
</dbReference>
<dbReference type="InterPro" id="IPR044398">
    <property type="entry name" value="Globin-sensor_dom"/>
</dbReference>
<organism evidence="15 16">
    <name type="scientific">Pantoea cypripedii</name>
    <name type="common">Pectobacterium cypripedii</name>
    <name type="synonym">Erwinia cypripedii</name>
    <dbReference type="NCBI Taxonomy" id="55209"/>
    <lineage>
        <taxon>Bacteria</taxon>
        <taxon>Pseudomonadati</taxon>
        <taxon>Pseudomonadota</taxon>
        <taxon>Gammaproteobacteria</taxon>
        <taxon>Enterobacterales</taxon>
        <taxon>Erwiniaceae</taxon>
        <taxon>Pantoea</taxon>
    </lineage>
</organism>
<dbReference type="CDD" id="cd01949">
    <property type="entry name" value="GGDEF"/>
    <property type="match status" value="1"/>
</dbReference>
<dbReference type="InterPro" id="IPR039435">
    <property type="entry name" value="DosC_GS"/>
</dbReference>
<dbReference type="InterPro" id="IPR000160">
    <property type="entry name" value="GGDEF_dom"/>
</dbReference>
<keyword evidence="11" id="KW-0408">Iron</keyword>
<dbReference type="GO" id="GO:0043709">
    <property type="term" value="P:cell adhesion involved in single-species biofilm formation"/>
    <property type="evidence" value="ECO:0007669"/>
    <property type="project" value="TreeGrafter"/>
</dbReference>
<evidence type="ECO:0000256" key="9">
    <source>
        <dbReference type="ARBA" id="ARBA00022741"/>
    </source>
</evidence>
<proteinExistence type="predicted"/>
<dbReference type="OrthoDB" id="9812260at2"/>
<dbReference type="GO" id="GO:0020037">
    <property type="term" value="F:heme binding"/>
    <property type="evidence" value="ECO:0007669"/>
    <property type="project" value="InterPro"/>
</dbReference>
<evidence type="ECO:0000313" key="15">
    <source>
        <dbReference type="EMBL" id="ORM90331.1"/>
    </source>
</evidence>
<evidence type="ECO:0000256" key="3">
    <source>
        <dbReference type="ARBA" id="ARBA00004665"/>
    </source>
</evidence>
<evidence type="ECO:0000256" key="13">
    <source>
        <dbReference type="ARBA" id="ARBA00034247"/>
    </source>
</evidence>
<dbReference type="RefSeq" id="WP_084880243.1">
    <property type="nucleotide sequence ID" value="NZ_JAGGMY010000005.1"/>
</dbReference>
<keyword evidence="9" id="KW-0547">Nucleotide-binding</keyword>
<evidence type="ECO:0000259" key="14">
    <source>
        <dbReference type="PROSITE" id="PS50887"/>
    </source>
</evidence>
<accession>A0A1X1EN42</accession>
<dbReference type="GO" id="GO:0052621">
    <property type="term" value="F:diguanylate cyclase activity"/>
    <property type="evidence" value="ECO:0007669"/>
    <property type="project" value="UniProtKB-EC"/>
</dbReference>
<dbReference type="Pfam" id="PF11563">
    <property type="entry name" value="Protoglobin"/>
    <property type="match status" value="1"/>
</dbReference>
<evidence type="ECO:0000256" key="6">
    <source>
        <dbReference type="ARBA" id="ARBA00022617"/>
    </source>
</evidence>
<evidence type="ECO:0000256" key="4">
    <source>
        <dbReference type="ARBA" id="ARBA00012528"/>
    </source>
</evidence>
<dbReference type="UniPathway" id="UPA00599"/>
<comment type="cofactor">
    <cofactor evidence="2">
        <name>heme</name>
        <dbReference type="ChEBI" id="CHEBI:30413"/>
    </cofactor>
</comment>
<dbReference type="GO" id="GO:1902201">
    <property type="term" value="P:negative regulation of bacterial-type flagellum-dependent cell motility"/>
    <property type="evidence" value="ECO:0007669"/>
    <property type="project" value="TreeGrafter"/>
</dbReference>
<evidence type="ECO:0000256" key="1">
    <source>
        <dbReference type="ARBA" id="ARBA00001946"/>
    </source>
</evidence>
<dbReference type="GO" id="GO:0005886">
    <property type="term" value="C:plasma membrane"/>
    <property type="evidence" value="ECO:0007669"/>
    <property type="project" value="TreeGrafter"/>
</dbReference>
<dbReference type="PANTHER" id="PTHR45138:SF9">
    <property type="entry name" value="DIGUANYLATE CYCLASE DGCM-RELATED"/>
    <property type="match status" value="1"/>
</dbReference>
<dbReference type="InterPro" id="IPR012292">
    <property type="entry name" value="Globin/Proto"/>
</dbReference>
<dbReference type="SUPFAM" id="SSF55073">
    <property type="entry name" value="Nucleotide cyclase"/>
    <property type="match status" value="1"/>
</dbReference>
<dbReference type="FunFam" id="3.30.70.270:FF:000001">
    <property type="entry name" value="Diguanylate cyclase domain protein"/>
    <property type="match status" value="1"/>
</dbReference>
<dbReference type="Pfam" id="PF21118">
    <property type="entry name" value="DosC_2nd"/>
    <property type="match status" value="1"/>
</dbReference>
<dbReference type="InterPro" id="IPR043128">
    <property type="entry name" value="Rev_trsase/Diguanyl_cyclase"/>
</dbReference>
<dbReference type="InterPro" id="IPR009050">
    <property type="entry name" value="Globin-like_sf"/>
</dbReference>
<feature type="domain" description="GGDEF" evidence="14">
    <location>
        <begin position="328"/>
        <end position="459"/>
    </location>
</feature>
<comment type="catalytic activity">
    <reaction evidence="13">
        <text>2 GTP = 3',3'-c-di-GMP + 2 diphosphate</text>
        <dbReference type="Rhea" id="RHEA:24898"/>
        <dbReference type="ChEBI" id="CHEBI:33019"/>
        <dbReference type="ChEBI" id="CHEBI:37565"/>
        <dbReference type="ChEBI" id="CHEBI:58805"/>
        <dbReference type="EC" id="2.7.7.65"/>
    </reaction>
</comment>
<dbReference type="InterPro" id="IPR050469">
    <property type="entry name" value="Diguanylate_Cyclase"/>
</dbReference>
<dbReference type="Proteomes" id="UP000193749">
    <property type="component" value="Unassembled WGS sequence"/>
</dbReference>
<sequence>MQEEIEQYIAVILQEWRPLRAALPQDVIAILRQIADTQSDNLAHRFYETLLKDPAISRHLSYELVEERLSSSLSKWVKAILTEDESQFENLAQLQYHVGGVHARIGIPVEFVQRGARQLKYGIFAYVAQHDIPYPLSLQVMHYAAMAIDIAIEMMSHAYAMSHYRATRNEEAYRMHVLMNNAWQEQGKQQSALSSWENSVIYNLVSGVPQTEQLLNISESNFGLWFRHKCVRQFGENPQIQQMRQLMAKIDTTMAGIDLTMAIPVEKLQELLRVIHANCQKINTYMEMLFNDVSHMQDGKDALTNLLNKRYLPIILKHEVSLAMENRLPLSVAIIDVDFFKKVNDEWGHSVGDRALTHIANLLSDNIRASDYLFRYGGEEFLIVLVEAGQSETYTLLERIRRIVNNTPFETVSGKTITLTVSIGYTLHSGHPDYNLLLNKADAALYEAKRGGRNRIVQQ</sequence>
<keyword evidence="10" id="KW-0460">Magnesium</keyword>
<protein>
    <recommendedName>
        <fullName evidence="5">Diguanylate cyclase DosC</fullName>
        <ecNumber evidence="4">2.7.7.65</ecNumber>
    </recommendedName>
    <alternativeName>
        <fullName evidence="12">Direct oxygen-sensing cyclase</fullName>
    </alternativeName>
</protein>
<keyword evidence="7" id="KW-0808">Transferase</keyword>
<comment type="cofactor">
    <cofactor evidence="1">
        <name>Mg(2+)</name>
        <dbReference type="ChEBI" id="CHEBI:18420"/>
    </cofactor>
</comment>
<reference evidence="15 16" key="1">
    <citation type="journal article" date="2017" name="Antonie Van Leeuwenhoek">
        <title>Phylogenomic resolution of the bacterial genus Pantoea and its relationship with Erwinia and Tatumella.</title>
        <authorList>
            <person name="Palmer M."/>
            <person name="Steenkamp E.T."/>
            <person name="Coetzee M.P."/>
            <person name="Chan W.Y."/>
            <person name="van Zyl E."/>
            <person name="De Maayer P."/>
            <person name="Coutinho T.A."/>
            <person name="Blom J."/>
            <person name="Smits T.H."/>
            <person name="Duffy B."/>
            <person name="Venter S.N."/>
        </authorList>
    </citation>
    <scope>NUCLEOTIDE SEQUENCE [LARGE SCALE GENOMIC DNA]</scope>
    <source>
        <strain evidence="15 16">LMG 2657</strain>
    </source>
</reference>
<evidence type="ECO:0000256" key="2">
    <source>
        <dbReference type="ARBA" id="ARBA00001971"/>
    </source>
</evidence>
<evidence type="ECO:0000256" key="5">
    <source>
        <dbReference type="ARBA" id="ARBA00015125"/>
    </source>
</evidence>
<evidence type="ECO:0000256" key="8">
    <source>
        <dbReference type="ARBA" id="ARBA00022723"/>
    </source>
</evidence>
<dbReference type="EC" id="2.7.7.65" evidence="4"/>
<dbReference type="AlphaFoldDB" id="A0A1X1EN42"/>
<dbReference type="PANTHER" id="PTHR45138">
    <property type="entry name" value="REGULATORY COMPONENTS OF SENSORY TRANSDUCTION SYSTEM"/>
    <property type="match status" value="1"/>
</dbReference>
<dbReference type="Gene3D" id="1.10.490.10">
    <property type="entry name" value="Globins"/>
    <property type="match status" value="1"/>
</dbReference>